<dbReference type="GO" id="GO:0043565">
    <property type="term" value="F:sequence-specific DNA binding"/>
    <property type="evidence" value="ECO:0007669"/>
    <property type="project" value="InterPro"/>
</dbReference>
<dbReference type="InterPro" id="IPR050204">
    <property type="entry name" value="AraC_XylS_family_regulators"/>
</dbReference>
<dbReference type="SUPFAM" id="SSF46689">
    <property type="entry name" value="Homeodomain-like"/>
    <property type="match status" value="1"/>
</dbReference>
<dbReference type="PANTHER" id="PTHR46796">
    <property type="entry name" value="HTH-TYPE TRANSCRIPTIONAL ACTIVATOR RHAS-RELATED"/>
    <property type="match status" value="1"/>
</dbReference>
<keyword evidence="1" id="KW-0805">Transcription regulation</keyword>
<evidence type="ECO:0000313" key="5">
    <source>
        <dbReference type="EMBL" id="PRY41370.1"/>
    </source>
</evidence>
<sequence>MLSSVDLATGPGFAVAAVDCLDDHRGWSSERPREDVRLVLVRRGGFRRRVRGACADLDPTVGYLGMPGEEEDFAHPAGGDKCTSIGLAPALWRTLTGDAPRPVGASLYVDGRLDLAHRRLLAATRTADIDYAATEGLVRLVATAVATSTRDDTRTTAADRTLVAEARAVIGADHPAAAGLVPLAALLAVSPYRLSRAFTRELGVSLTRYRNRVRVTRALDRIEAGEPSLAVLASDLGFADQAHLCRTTREHLGHTPTALRTLLT</sequence>
<dbReference type="RefSeq" id="WP_106188408.1">
    <property type="nucleotide sequence ID" value="NZ_PVTF01000005.1"/>
</dbReference>
<dbReference type="EMBL" id="PVTF01000005">
    <property type="protein sequence ID" value="PRY41370.1"/>
    <property type="molecule type" value="Genomic_DNA"/>
</dbReference>
<feature type="domain" description="HTH araC/xylS-type" evidence="4">
    <location>
        <begin position="164"/>
        <end position="262"/>
    </location>
</feature>
<evidence type="ECO:0000313" key="6">
    <source>
        <dbReference type="Proteomes" id="UP000239494"/>
    </source>
</evidence>
<gene>
    <name evidence="5" type="ORF">CLV43_105128</name>
</gene>
<dbReference type="Gene3D" id="1.10.10.60">
    <property type="entry name" value="Homeodomain-like"/>
    <property type="match status" value="1"/>
</dbReference>
<dbReference type="OrthoDB" id="4549023at2"/>
<keyword evidence="3" id="KW-0804">Transcription</keyword>
<dbReference type="InterPro" id="IPR018060">
    <property type="entry name" value="HTH_AraC"/>
</dbReference>
<dbReference type="Pfam" id="PF12833">
    <property type="entry name" value="HTH_18"/>
    <property type="match status" value="1"/>
</dbReference>
<dbReference type="Proteomes" id="UP000239494">
    <property type="component" value="Unassembled WGS sequence"/>
</dbReference>
<proteinExistence type="predicted"/>
<comment type="caution">
    <text evidence="5">The sequence shown here is derived from an EMBL/GenBank/DDBJ whole genome shotgun (WGS) entry which is preliminary data.</text>
</comment>
<name>A0A2T0T6S0_9PSEU</name>
<evidence type="ECO:0000256" key="1">
    <source>
        <dbReference type="ARBA" id="ARBA00023015"/>
    </source>
</evidence>
<dbReference type="PROSITE" id="PS01124">
    <property type="entry name" value="HTH_ARAC_FAMILY_2"/>
    <property type="match status" value="1"/>
</dbReference>
<reference evidence="5 6" key="1">
    <citation type="submission" date="2018-03" db="EMBL/GenBank/DDBJ databases">
        <title>Genomic Encyclopedia of Archaeal and Bacterial Type Strains, Phase II (KMG-II): from individual species to whole genera.</title>
        <authorList>
            <person name="Goeker M."/>
        </authorList>
    </citation>
    <scope>NUCLEOTIDE SEQUENCE [LARGE SCALE GENOMIC DNA]</scope>
    <source>
        <strain evidence="5 6">DSM 44720</strain>
    </source>
</reference>
<dbReference type="SMART" id="SM00342">
    <property type="entry name" value="HTH_ARAC"/>
    <property type="match status" value="1"/>
</dbReference>
<evidence type="ECO:0000259" key="4">
    <source>
        <dbReference type="PROSITE" id="PS01124"/>
    </source>
</evidence>
<keyword evidence="2 5" id="KW-0238">DNA-binding</keyword>
<keyword evidence="6" id="KW-1185">Reference proteome</keyword>
<dbReference type="AlphaFoldDB" id="A0A2T0T6S0"/>
<protein>
    <submittedName>
        <fullName evidence="5">AraC-like DNA-binding protein</fullName>
    </submittedName>
</protein>
<evidence type="ECO:0000256" key="2">
    <source>
        <dbReference type="ARBA" id="ARBA00023125"/>
    </source>
</evidence>
<dbReference type="InterPro" id="IPR009057">
    <property type="entry name" value="Homeodomain-like_sf"/>
</dbReference>
<accession>A0A2T0T6S0</accession>
<evidence type="ECO:0000256" key="3">
    <source>
        <dbReference type="ARBA" id="ARBA00023163"/>
    </source>
</evidence>
<organism evidence="5 6">
    <name type="scientific">Umezawaea tangerina</name>
    <dbReference type="NCBI Taxonomy" id="84725"/>
    <lineage>
        <taxon>Bacteria</taxon>
        <taxon>Bacillati</taxon>
        <taxon>Actinomycetota</taxon>
        <taxon>Actinomycetes</taxon>
        <taxon>Pseudonocardiales</taxon>
        <taxon>Pseudonocardiaceae</taxon>
        <taxon>Umezawaea</taxon>
    </lineage>
</organism>
<dbReference type="GO" id="GO:0003700">
    <property type="term" value="F:DNA-binding transcription factor activity"/>
    <property type="evidence" value="ECO:0007669"/>
    <property type="project" value="InterPro"/>
</dbReference>